<dbReference type="PANTHER" id="PTHR42718">
    <property type="entry name" value="MAJOR FACILITATOR SUPERFAMILY MULTIDRUG TRANSPORTER MFSC"/>
    <property type="match status" value="1"/>
</dbReference>
<reference evidence="9 10" key="1">
    <citation type="journal article" date="2011" name="J. Bacteriol.">
        <title>Genome sequences of the biotechnologically important Bacillus megaterium strains QM B1551 and DSM319.</title>
        <authorList>
            <person name="Eppinger M."/>
            <person name="Bunk B."/>
            <person name="Johns M.A."/>
            <person name="Edirisinghe J.N."/>
            <person name="Kutumbaka K.K."/>
            <person name="Koenig S.S."/>
            <person name="Huot Creasy H."/>
            <person name="Rosovitz M.J."/>
            <person name="Riley D.R."/>
            <person name="Daugherty S."/>
            <person name="Martin M."/>
            <person name="Elbourne L.D."/>
            <person name="Paulsen I."/>
            <person name="Biedendieck R."/>
            <person name="Braun C."/>
            <person name="Grayburn S."/>
            <person name="Dhingra S."/>
            <person name="Lukyanchuk V."/>
            <person name="Ball B."/>
            <person name="Ul-Qamar R."/>
            <person name="Seibel J."/>
            <person name="Bremer E."/>
            <person name="Jahn D."/>
            <person name="Ravel J."/>
            <person name="Vary P.S."/>
        </authorList>
    </citation>
    <scope>NUCLEOTIDE SEQUENCE [LARGE SCALE GENOMIC DNA]</scope>
    <source>
        <strain evidence="10">ATCC 12872 / QMB1551</strain>
        <plasmid evidence="9">pBM500</plasmid>
    </source>
</reference>
<feature type="transmembrane region" description="Helical" evidence="7">
    <location>
        <begin position="166"/>
        <end position="188"/>
    </location>
</feature>
<dbReference type="Pfam" id="PF07690">
    <property type="entry name" value="MFS_1"/>
    <property type="match status" value="1"/>
</dbReference>
<proteinExistence type="predicted"/>
<dbReference type="PROSITE" id="PS50850">
    <property type="entry name" value="MFS"/>
    <property type="match status" value="1"/>
</dbReference>
<evidence type="ECO:0000256" key="2">
    <source>
        <dbReference type="ARBA" id="ARBA00022448"/>
    </source>
</evidence>
<dbReference type="InterPro" id="IPR004638">
    <property type="entry name" value="EmrB-like"/>
</dbReference>
<dbReference type="NCBIfam" id="TIGR00711">
    <property type="entry name" value="efflux_EmrB"/>
    <property type="match status" value="1"/>
</dbReference>
<dbReference type="RefSeq" id="WP_013060148.1">
    <property type="nucleotide sequence ID" value="NC_014025.1"/>
</dbReference>
<geneLocation type="plasmid" evidence="9 10">
    <name>pBM500</name>
</geneLocation>
<evidence type="ECO:0000313" key="9">
    <source>
        <dbReference type="EMBL" id="ADE72384.1"/>
    </source>
</evidence>
<sequence length="583" mass="64297">MDHKLQSNLNSFPILLLMCLGIFICLLDTTIMNIALPAIQNDLNTTLETSSWMLNTYTMTIAVLSIPMGRLAEIYGKMKFFILGLIIFACGSAFCGLSDNGEMLIFARFCQSLGASILVPVATIIGVESLPLKKRHISLSLLGATQGLSTALGPSIGGLIAQNLGWNWVFFVNIPICIVALVIAFIILPFKLEKRVKAKIDWAGLILAAIGIFNLNLVLIKGNTWGWTSFTSLCCFFIFIVSLIMFIIVERKIKDPMVDLNLFKDRLYVGATLAVSSAYLFLVGVMVLLPQFLTSFQDKTEIQAALLITPISATIFIVVNFVGFLVKKIGYVIPIMIGYIIVAASYFQLEHLNTASTVSEIIIIGVTLGIGFSFIISPATMASVSSFEGEMLTSSQSVFTMLRQIGVVLAVAIFVSSITHEVDSKKQNVISYAKEQTSNIDVSPEKRLEILKSTEKKIDTDSTFSNVIEAPTVSASERQDLIDKNVKDTLSQYPAAEQEKIKEQITNQVTNQVNQDILKVNKEIKIYTENVTSYTRKEFSSVFSIVFGHALPFIFIGLLISILYRKSKKSKVIKNKEVTALGE</sequence>
<feature type="transmembrane region" description="Helical" evidence="7">
    <location>
        <begin position="302"/>
        <end position="322"/>
    </location>
</feature>
<dbReference type="PRINTS" id="PR01036">
    <property type="entry name" value="TCRTETB"/>
</dbReference>
<dbReference type="EMBL" id="CP001988">
    <property type="protein sequence ID" value="ADE72384.1"/>
    <property type="molecule type" value="Genomic_DNA"/>
</dbReference>
<feature type="transmembrane region" description="Helical" evidence="7">
    <location>
        <begin position="267"/>
        <end position="290"/>
    </location>
</feature>
<feature type="transmembrane region" description="Helical" evidence="7">
    <location>
        <begin position="542"/>
        <end position="564"/>
    </location>
</feature>
<feature type="transmembrane region" description="Helical" evidence="7">
    <location>
        <begin position="105"/>
        <end position="127"/>
    </location>
</feature>
<feature type="domain" description="Major facilitator superfamily (MFS) profile" evidence="8">
    <location>
        <begin position="14"/>
        <end position="569"/>
    </location>
</feature>
<protein>
    <submittedName>
        <fullName evidence="9">Drug resistance transporter, EmrB/QacA subfamily</fullName>
    </submittedName>
</protein>
<feature type="transmembrane region" description="Helical" evidence="7">
    <location>
        <begin position="139"/>
        <end position="160"/>
    </location>
</feature>
<name>D5E3K9_PRIM1</name>
<keyword evidence="3" id="KW-1003">Cell membrane</keyword>
<dbReference type="InterPro" id="IPR011701">
    <property type="entry name" value="MFS"/>
</dbReference>
<feature type="transmembrane region" description="Helical" evidence="7">
    <location>
        <begin position="200"/>
        <end position="219"/>
    </location>
</feature>
<dbReference type="GO" id="GO:0022857">
    <property type="term" value="F:transmembrane transporter activity"/>
    <property type="evidence" value="ECO:0007669"/>
    <property type="project" value="InterPro"/>
</dbReference>
<organism evidence="9 10">
    <name type="scientific">Priestia megaterium (strain ATCC 12872 / QMB1551)</name>
    <name type="common">Bacillus megaterium</name>
    <dbReference type="NCBI Taxonomy" id="545693"/>
    <lineage>
        <taxon>Bacteria</taxon>
        <taxon>Bacillati</taxon>
        <taxon>Bacillota</taxon>
        <taxon>Bacilli</taxon>
        <taxon>Bacillales</taxon>
        <taxon>Bacillaceae</taxon>
        <taxon>Priestia</taxon>
    </lineage>
</organism>
<dbReference type="Gene3D" id="1.20.1250.20">
    <property type="entry name" value="MFS general substrate transporter like domains"/>
    <property type="match status" value="1"/>
</dbReference>
<dbReference type="KEGG" id="bmq:BMQ_pBM50045"/>
<feature type="transmembrane region" description="Helical" evidence="7">
    <location>
        <begin position="329"/>
        <end position="349"/>
    </location>
</feature>
<dbReference type="GO" id="GO:0005886">
    <property type="term" value="C:plasma membrane"/>
    <property type="evidence" value="ECO:0007669"/>
    <property type="project" value="UniProtKB-SubCell"/>
</dbReference>
<gene>
    <name evidence="9" type="ordered locus">BMQ_pBM50045</name>
</gene>
<dbReference type="PANTHER" id="PTHR42718:SF46">
    <property type="entry name" value="BLR6921 PROTEIN"/>
    <property type="match status" value="1"/>
</dbReference>
<feature type="transmembrane region" description="Helical" evidence="7">
    <location>
        <begin position="401"/>
        <end position="419"/>
    </location>
</feature>
<keyword evidence="10" id="KW-1185">Reference proteome</keyword>
<comment type="subcellular location">
    <subcellularLocation>
        <location evidence="1">Cell membrane</location>
        <topology evidence="1">Multi-pass membrane protein</topology>
    </subcellularLocation>
</comment>
<evidence type="ECO:0000256" key="4">
    <source>
        <dbReference type="ARBA" id="ARBA00022692"/>
    </source>
</evidence>
<dbReference type="SUPFAM" id="SSF103473">
    <property type="entry name" value="MFS general substrate transporter"/>
    <property type="match status" value="1"/>
</dbReference>
<dbReference type="InterPro" id="IPR020846">
    <property type="entry name" value="MFS_dom"/>
</dbReference>
<dbReference type="InterPro" id="IPR036259">
    <property type="entry name" value="MFS_trans_sf"/>
</dbReference>
<evidence type="ECO:0000256" key="6">
    <source>
        <dbReference type="ARBA" id="ARBA00023136"/>
    </source>
</evidence>
<feature type="transmembrane region" description="Helical" evidence="7">
    <location>
        <begin position="80"/>
        <end position="99"/>
    </location>
</feature>
<evidence type="ECO:0000256" key="5">
    <source>
        <dbReference type="ARBA" id="ARBA00022989"/>
    </source>
</evidence>
<feature type="transmembrane region" description="Helical" evidence="7">
    <location>
        <begin position="361"/>
        <end position="380"/>
    </location>
</feature>
<evidence type="ECO:0000256" key="1">
    <source>
        <dbReference type="ARBA" id="ARBA00004651"/>
    </source>
</evidence>
<feature type="transmembrane region" description="Helical" evidence="7">
    <location>
        <begin position="225"/>
        <end position="247"/>
    </location>
</feature>
<keyword evidence="4 7" id="KW-0812">Transmembrane</keyword>
<evidence type="ECO:0000256" key="7">
    <source>
        <dbReference type="SAM" id="Phobius"/>
    </source>
</evidence>
<dbReference type="HOGENOM" id="CLU_000960_28_3_9"/>
<dbReference type="Proteomes" id="UP000000935">
    <property type="component" value="Plasmid pBM500"/>
</dbReference>
<feature type="transmembrane region" description="Helical" evidence="7">
    <location>
        <begin position="12"/>
        <end position="39"/>
    </location>
</feature>
<keyword evidence="2" id="KW-0813">Transport</keyword>
<evidence type="ECO:0000256" key="3">
    <source>
        <dbReference type="ARBA" id="ARBA00022475"/>
    </source>
</evidence>
<keyword evidence="9" id="KW-0614">Plasmid</keyword>
<dbReference type="AlphaFoldDB" id="D5E3K9"/>
<evidence type="ECO:0000259" key="8">
    <source>
        <dbReference type="PROSITE" id="PS50850"/>
    </source>
</evidence>
<keyword evidence="6 7" id="KW-0472">Membrane</keyword>
<dbReference type="CDD" id="cd17321">
    <property type="entry name" value="MFS_MMR_MDR_like"/>
    <property type="match status" value="1"/>
</dbReference>
<accession>D5E3K9</accession>
<evidence type="ECO:0000313" key="10">
    <source>
        <dbReference type="Proteomes" id="UP000000935"/>
    </source>
</evidence>
<dbReference type="Gene3D" id="1.20.1720.10">
    <property type="entry name" value="Multidrug resistance protein D"/>
    <property type="match status" value="1"/>
</dbReference>
<keyword evidence="5 7" id="KW-1133">Transmembrane helix</keyword>